<dbReference type="GO" id="GO:0005886">
    <property type="term" value="C:plasma membrane"/>
    <property type="evidence" value="ECO:0007669"/>
    <property type="project" value="TreeGrafter"/>
</dbReference>
<dbReference type="EMBL" id="UHDZ01000001">
    <property type="protein sequence ID" value="SUM68803.1"/>
    <property type="molecule type" value="Genomic_DNA"/>
</dbReference>
<dbReference type="Gene3D" id="1.20.1080.10">
    <property type="entry name" value="Glycerol uptake facilitator protein"/>
    <property type="match status" value="1"/>
</dbReference>
<accession>A0A380GYS0</accession>
<evidence type="ECO:0000256" key="5">
    <source>
        <dbReference type="SAM" id="Phobius"/>
    </source>
</evidence>
<dbReference type="AlphaFoldDB" id="A0A380GYS0"/>
<sequence length="86" mass="9585">MQFKEGLSKAFYIACGVVVFVFMGYEHVVFNAGLYAGMIFFNDDALSRLGVLKNVIFAFFSNFIGGGIFIGLVYAYLNGKRNSIQF</sequence>
<feature type="transmembrane region" description="Helical" evidence="5">
    <location>
        <begin position="12"/>
        <end position="35"/>
    </location>
</feature>
<evidence type="ECO:0000256" key="3">
    <source>
        <dbReference type="ARBA" id="ARBA00022989"/>
    </source>
</evidence>
<keyword evidence="4 5" id="KW-0472">Membrane</keyword>
<evidence type="ECO:0000313" key="7">
    <source>
        <dbReference type="Proteomes" id="UP000255425"/>
    </source>
</evidence>
<dbReference type="InterPro" id="IPR023271">
    <property type="entry name" value="Aquaporin-like"/>
</dbReference>
<name>A0A380GYS0_9STAP</name>
<protein>
    <submittedName>
        <fullName evidence="6">NirC protein</fullName>
    </submittedName>
</protein>
<organism evidence="6 7">
    <name type="scientific">Staphylococcus saccharolyticus</name>
    <dbReference type="NCBI Taxonomy" id="33028"/>
    <lineage>
        <taxon>Bacteria</taxon>
        <taxon>Bacillati</taxon>
        <taxon>Bacillota</taxon>
        <taxon>Bacilli</taxon>
        <taxon>Bacillales</taxon>
        <taxon>Staphylococcaceae</taxon>
        <taxon>Staphylococcus</taxon>
    </lineage>
</organism>
<dbReference type="Pfam" id="PF01226">
    <property type="entry name" value="Form_Nir_trans"/>
    <property type="match status" value="1"/>
</dbReference>
<dbReference type="PANTHER" id="PTHR30520">
    <property type="entry name" value="FORMATE TRANSPORTER-RELATED"/>
    <property type="match status" value="1"/>
</dbReference>
<gene>
    <name evidence="6" type="ORF">NCTC11807_00642</name>
</gene>
<keyword evidence="3 5" id="KW-1133">Transmembrane helix</keyword>
<comment type="subcellular location">
    <subcellularLocation>
        <location evidence="1">Membrane</location>
        <topology evidence="1">Multi-pass membrane protein</topology>
    </subcellularLocation>
</comment>
<dbReference type="PANTHER" id="PTHR30520:SF8">
    <property type="entry name" value="NITRITE TRANSPORTER NIRC"/>
    <property type="match status" value="1"/>
</dbReference>
<dbReference type="GO" id="GO:0015499">
    <property type="term" value="F:formate transmembrane transporter activity"/>
    <property type="evidence" value="ECO:0007669"/>
    <property type="project" value="TreeGrafter"/>
</dbReference>
<evidence type="ECO:0000256" key="4">
    <source>
        <dbReference type="ARBA" id="ARBA00023136"/>
    </source>
</evidence>
<evidence type="ECO:0000313" key="6">
    <source>
        <dbReference type="EMBL" id="SUM68803.1"/>
    </source>
</evidence>
<reference evidence="6 7" key="1">
    <citation type="submission" date="2018-06" db="EMBL/GenBank/DDBJ databases">
        <authorList>
            <consortium name="Pathogen Informatics"/>
            <person name="Doyle S."/>
        </authorList>
    </citation>
    <scope>NUCLEOTIDE SEQUENCE [LARGE SCALE GENOMIC DNA]</scope>
    <source>
        <strain evidence="6 7">NCTC11807</strain>
    </source>
</reference>
<dbReference type="InterPro" id="IPR000292">
    <property type="entry name" value="For/NO2_transpt"/>
</dbReference>
<feature type="transmembrane region" description="Helical" evidence="5">
    <location>
        <begin position="55"/>
        <end position="77"/>
    </location>
</feature>
<keyword evidence="7" id="KW-1185">Reference proteome</keyword>
<evidence type="ECO:0000256" key="2">
    <source>
        <dbReference type="ARBA" id="ARBA00022692"/>
    </source>
</evidence>
<dbReference type="Proteomes" id="UP000255425">
    <property type="component" value="Unassembled WGS sequence"/>
</dbReference>
<evidence type="ECO:0000256" key="1">
    <source>
        <dbReference type="ARBA" id="ARBA00004141"/>
    </source>
</evidence>
<keyword evidence="2 5" id="KW-0812">Transmembrane</keyword>
<proteinExistence type="predicted"/>